<dbReference type="EMBL" id="ABEU02000003">
    <property type="protein sequence ID" value="PNR58021.1"/>
    <property type="molecule type" value="Genomic_DNA"/>
</dbReference>
<evidence type="ECO:0000313" key="1">
    <source>
        <dbReference type="EMBL" id="PNR58021.1"/>
    </source>
</evidence>
<evidence type="ECO:0000313" key="3">
    <source>
        <dbReference type="Proteomes" id="UP000006727"/>
    </source>
</evidence>
<protein>
    <submittedName>
        <fullName evidence="1 2">Uncharacterized protein</fullName>
    </submittedName>
</protein>
<dbReference type="InParanoid" id="A0A2K1KW68"/>
<dbReference type="AlphaFoldDB" id="A0A2K1KW68"/>
<dbReference type="EnsemblPlants" id="Pp3c3_26780V3.1">
    <property type="protein sequence ID" value="PAC:32942702.CDS.1"/>
    <property type="gene ID" value="Pp3c3_26780"/>
</dbReference>
<dbReference type="Gramene" id="Pp3c3_26780V3.1">
    <property type="protein sequence ID" value="PAC:32942702.CDS.1"/>
    <property type="gene ID" value="Pp3c3_26780"/>
</dbReference>
<reference evidence="1 3" key="1">
    <citation type="journal article" date="2008" name="Science">
        <title>The Physcomitrella genome reveals evolutionary insights into the conquest of land by plants.</title>
        <authorList>
            <person name="Rensing S."/>
            <person name="Lang D."/>
            <person name="Zimmer A."/>
            <person name="Terry A."/>
            <person name="Salamov A."/>
            <person name="Shapiro H."/>
            <person name="Nishiyama T."/>
            <person name="Perroud P.-F."/>
            <person name="Lindquist E."/>
            <person name="Kamisugi Y."/>
            <person name="Tanahashi T."/>
            <person name="Sakakibara K."/>
            <person name="Fujita T."/>
            <person name="Oishi K."/>
            <person name="Shin-I T."/>
            <person name="Kuroki Y."/>
            <person name="Toyoda A."/>
            <person name="Suzuki Y."/>
            <person name="Hashimoto A."/>
            <person name="Yamaguchi K."/>
            <person name="Sugano A."/>
            <person name="Kohara Y."/>
            <person name="Fujiyama A."/>
            <person name="Anterola A."/>
            <person name="Aoki S."/>
            <person name="Ashton N."/>
            <person name="Barbazuk W.B."/>
            <person name="Barker E."/>
            <person name="Bennetzen J."/>
            <person name="Bezanilla M."/>
            <person name="Blankenship R."/>
            <person name="Cho S.H."/>
            <person name="Dutcher S."/>
            <person name="Estelle M."/>
            <person name="Fawcett J.A."/>
            <person name="Gundlach H."/>
            <person name="Hanada K."/>
            <person name="Heyl A."/>
            <person name="Hicks K.A."/>
            <person name="Hugh J."/>
            <person name="Lohr M."/>
            <person name="Mayer K."/>
            <person name="Melkozernov A."/>
            <person name="Murata T."/>
            <person name="Nelson D."/>
            <person name="Pils B."/>
            <person name="Prigge M."/>
            <person name="Reiss B."/>
            <person name="Renner T."/>
            <person name="Rombauts S."/>
            <person name="Rushton P."/>
            <person name="Sanderfoot A."/>
            <person name="Schween G."/>
            <person name="Shiu S.-H."/>
            <person name="Stueber K."/>
            <person name="Theodoulou F.L."/>
            <person name="Tu H."/>
            <person name="Van de Peer Y."/>
            <person name="Verrier P.J."/>
            <person name="Waters E."/>
            <person name="Wood A."/>
            <person name="Yang L."/>
            <person name="Cove D."/>
            <person name="Cuming A."/>
            <person name="Hasebe M."/>
            <person name="Lucas S."/>
            <person name="Mishler D.B."/>
            <person name="Reski R."/>
            <person name="Grigoriev I."/>
            <person name="Quatrano R.S."/>
            <person name="Boore J.L."/>
        </authorList>
    </citation>
    <scope>NUCLEOTIDE SEQUENCE [LARGE SCALE GENOMIC DNA]</scope>
    <source>
        <strain evidence="2 3">cv. Gransden 2004</strain>
    </source>
</reference>
<reference evidence="1 3" key="2">
    <citation type="journal article" date="2018" name="Plant J.">
        <title>The Physcomitrella patens chromosome-scale assembly reveals moss genome structure and evolution.</title>
        <authorList>
            <person name="Lang D."/>
            <person name="Ullrich K.K."/>
            <person name="Murat F."/>
            <person name="Fuchs J."/>
            <person name="Jenkins J."/>
            <person name="Haas F.B."/>
            <person name="Piednoel M."/>
            <person name="Gundlach H."/>
            <person name="Van Bel M."/>
            <person name="Meyberg R."/>
            <person name="Vives C."/>
            <person name="Morata J."/>
            <person name="Symeonidi A."/>
            <person name="Hiss M."/>
            <person name="Muchero W."/>
            <person name="Kamisugi Y."/>
            <person name="Saleh O."/>
            <person name="Blanc G."/>
            <person name="Decker E.L."/>
            <person name="van Gessel N."/>
            <person name="Grimwood J."/>
            <person name="Hayes R.D."/>
            <person name="Graham S.W."/>
            <person name="Gunter L.E."/>
            <person name="McDaniel S.F."/>
            <person name="Hoernstein S.N.W."/>
            <person name="Larsson A."/>
            <person name="Li F.W."/>
            <person name="Perroud P.F."/>
            <person name="Phillips J."/>
            <person name="Ranjan P."/>
            <person name="Rokshar D.S."/>
            <person name="Rothfels C.J."/>
            <person name="Schneider L."/>
            <person name="Shu S."/>
            <person name="Stevenson D.W."/>
            <person name="Thummler F."/>
            <person name="Tillich M."/>
            <person name="Villarreal Aguilar J.C."/>
            <person name="Widiez T."/>
            <person name="Wong G.K."/>
            <person name="Wymore A."/>
            <person name="Zhang Y."/>
            <person name="Zimmer A.D."/>
            <person name="Quatrano R.S."/>
            <person name="Mayer K.F.X."/>
            <person name="Goodstein D."/>
            <person name="Casacuberta J.M."/>
            <person name="Vandepoele K."/>
            <person name="Reski R."/>
            <person name="Cuming A.C."/>
            <person name="Tuskan G.A."/>
            <person name="Maumus F."/>
            <person name="Salse J."/>
            <person name="Schmutz J."/>
            <person name="Rensing S.A."/>
        </authorList>
    </citation>
    <scope>NUCLEOTIDE SEQUENCE [LARGE SCALE GENOMIC DNA]</scope>
    <source>
        <strain evidence="2 3">cv. Gransden 2004</strain>
    </source>
</reference>
<organism evidence="1">
    <name type="scientific">Physcomitrium patens</name>
    <name type="common">Spreading-leaved earth moss</name>
    <name type="synonym">Physcomitrella patens</name>
    <dbReference type="NCBI Taxonomy" id="3218"/>
    <lineage>
        <taxon>Eukaryota</taxon>
        <taxon>Viridiplantae</taxon>
        <taxon>Streptophyta</taxon>
        <taxon>Embryophyta</taxon>
        <taxon>Bryophyta</taxon>
        <taxon>Bryophytina</taxon>
        <taxon>Bryopsida</taxon>
        <taxon>Funariidae</taxon>
        <taxon>Funariales</taxon>
        <taxon>Funariaceae</taxon>
        <taxon>Physcomitrium</taxon>
    </lineage>
</organism>
<sequence length="153" mass="16443">MSSYASSSCGGAVCPPLHRHPPPQQVAQITQGQPSFEILSGDRPFSSSRVTSFSLNRVCLLLAARKLQLPTPHHRVQYSGDLQECPHQEFATCSLQFVINGQRSLDSASTVMGHVSISEAALATMAIGLVSSFLSSLKRRGRSDFLISVDLSG</sequence>
<dbReference type="Proteomes" id="UP000006727">
    <property type="component" value="Chromosome 3"/>
</dbReference>
<keyword evidence="3" id="KW-1185">Reference proteome</keyword>
<reference evidence="2" key="3">
    <citation type="submission" date="2020-12" db="UniProtKB">
        <authorList>
            <consortium name="EnsemblPlants"/>
        </authorList>
    </citation>
    <scope>IDENTIFICATION</scope>
</reference>
<accession>A0A2K1KW68</accession>
<proteinExistence type="predicted"/>
<evidence type="ECO:0000313" key="2">
    <source>
        <dbReference type="EnsemblPlants" id="PAC:32942702.CDS.1"/>
    </source>
</evidence>
<name>A0A2K1KW68_PHYPA</name>
<gene>
    <name evidence="1" type="ORF">PHYPA_005016</name>
</gene>
<dbReference type="PaxDb" id="3218-PP1S351_5V6.1"/>